<sequence>MTTTNLVCFQRDIDFTQIFSSKYYSRYNSSINYVISVCSHLNIEVVDGWDKHGLNDQEQWHKDLSNQRCLELPIQDRRMARCEHERYPPFPITIPDHLKQGKITISMHQIGFQYDTDWNSLQKFTQELRSQNVKFE</sequence>
<keyword evidence="2" id="KW-1185">Reference proteome</keyword>
<comment type="caution">
    <text evidence="1">The sequence shown here is derived from an EMBL/GenBank/DDBJ whole genome shotgun (WGS) entry which is preliminary data.</text>
</comment>
<evidence type="ECO:0000313" key="2">
    <source>
        <dbReference type="Proteomes" id="UP000785679"/>
    </source>
</evidence>
<gene>
    <name evidence="1" type="ORF">FGO68_gene13965</name>
</gene>
<reference evidence="1" key="1">
    <citation type="submission" date="2019-06" db="EMBL/GenBank/DDBJ databases">
        <authorList>
            <person name="Zheng W."/>
        </authorList>
    </citation>
    <scope>NUCLEOTIDE SEQUENCE</scope>
    <source>
        <strain evidence="1">QDHG01</strain>
    </source>
</reference>
<dbReference type="Proteomes" id="UP000785679">
    <property type="component" value="Unassembled WGS sequence"/>
</dbReference>
<accession>A0A8J8SZV0</accession>
<dbReference type="AlphaFoldDB" id="A0A8J8SZV0"/>
<protein>
    <submittedName>
        <fullName evidence="1">Uncharacterized protein</fullName>
    </submittedName>
</protein>
<name>A0A8J8SZV0_HALGN</name>
<proteinExistence type="predicted"/>
<evidence type="ECO:0000313" key="1">
    <source>
        <dbReference type="EMBL" id="TNV76356.1"/>
    </source>
</evidence>
<dbReference type="EMBL" id="RRYP01013746">
    <property type="protein sequence ID" value="TNV76356.1"/>
    <property type="molecule type" value="Genomic_DNA"/>
</dbReference>
<organism evidence="1 2">
    <name type="scientific">Halteria grandinella</name>
    <dbReference type="NCBI Taxonomy" id="5974"/>
    <lineage>
        <taxon>Eukaryota</taxon>
        <taxon>Sar</taxon>
        <taxon>Alveolata</taxon>
        <taxon>Ciliophora</taxon>
        <taxon>Intramacronucleata</taxon>
        <taxon>Spirotrichea</taxon>
        <taxon>Stichotrichia</taxon>
        <taxon>Sporadotrichida</taxon>
        <taxon>Halteriidae</taxon>
        <taxon>Halteria</taxon>
    </lineage>
</organism>